<accession>A0A6I8TKA1</accession>
<reference evidence="1 2" key="1">
    <citation type="submission" date="2017-06" db="EMBL/GenBank/DDBJ databases">
        <title>Aedes aegypti genome working group (AGWG) sequencing and assembly.</title>
        <authorList>
            <consortium name="Aedes aegypti Genome Working Group (AGWG)"/>
            <person name="Matthews B.J."/>
        </authorList>
    </citation>
    <scope>NUCLEOTIDE SEQUENCE [LARGE SCALE GENOMIC DNA]</scope>
    <source>
        <strain evidence="1 2">LVP_AGWG</strain>
    </source>
</reference>
<name>A0A6I8TKA1_AEDAE</name>
<protein>
    <submittedName>
        <fullName evidence="1">Uncharacterized protein</fullName>
    </submittedName>
</protein>
<evidence type="ECO:0000313" key="1">
    <source>
        <dbReference type="EnsemblMetazoa" id="AAEL009990-PB"/>
    </source>
</evidence>
<gene>
    <name evidence="1" type="primary">5572712</name>
</gene>
<dbReference type="AlphaFoldDB" id="A0A6I8TKA1"/>
<evidence type="ECO:0000313" key="2">
    <source>
        <dbReference type="Proteomes" id="UP000008820"/>
    </source>
</evidence>
<dbReference type="OrthoDB" id="7763390at2759"/>
<reference evidence="1" key="2">
    <citation type="submission" date="2020-05" db="UniProtKB">
        <authorList>
            <consortium name="EnsemblMetazoa"/>
        </authorList>
    </citation>
    <scope>IDENTIFICATION</scope>
    <source>
        <strain evidence="1">LVP_AGWG</strain>
    </source>
</reference>
<proteinExistence type="predicted"/>
<organism evidence="1 2">
    <name type="scientific">Aedes aegypti</name>
    <name type="common">Yellowfever mosquito</name>
    <name type="synonym">Culex aegypti</name>
    <dbReference type="NCBI Taxonomy" id="7159"/>
    <lineage>
        <taxon>Eukaryota</taxon>
        <taxon>Metazoa</taxon>
        <taxon>Ecdysozoa</taxon>
        <taxon>Arthropoda</taxon>
        <taxon>Hexapoda</taxon>
        <taxon>Insecta</taxon>
        <taxon>Pterygota</taxon>
        <taxon>Neoptera</taxon>
        <taxon>Endopterygota</taxon>
        <taxon>Diptera</taxon>
        <taxon>Nematocera</taxon>
        <taxon>Culicoidea</taxon>
        <taxon>Culicidae</taxon>
        <taxon>Culicinae</taxon>
        <taxon>Aedini</taxon>
        <taxon>Aedes</taxon>
        <taxon>Stegomyia</taxon>
    </lineage>
</organism>
<keyword evidence="2" id="KW-1185">Reference proteome</keyword>
<dbReference type="InParanoid" id="A0A6I8TKA1"/>
<dbReference type="Proteomes" id="UP000008820">
    <property type="component" value="Chromosome 1"/>
</dbReference>
<sequence>MGTQIGGVLINRMAPSKKLKRNVDNSSYVQQLFKQFLDNNRSKKISEVFPQVVSRPVQRFPIEDGGARDNLFRQGVKRHFMKAQLVPDQNNTVKQFFSKPGPNIPQATNPYLANQPIHARFKREEGSDQFVKSDMSPSVAPRGLAQWLNMRKKTVDEQRLANLHKERKKKANEYLELPGNFFSGKESLKLPFDAPKNIDKSMMSVGSTFIPPATSTPFDGKPAVNSPILCDPFVELTHRDNIVDDRDKTPQKNFMKDLQMIETVLEQFCDSFLAKECSPLEQNYRVLRELWNEQCAKSFTMSEATKVPSSLQERISWEDHSLISNQMYRQSRQKAQLSIPTEVSILEGTFTDVMVDTISDSFLEVCLPHGSKRKIVDSLLTASPPSPPSILTQTLNQNDLSDAFHDTLHFDFEFTQPSKRAFDEFINFDETRRQEDSFCFFPSTPDEMKYSSTDDATFFITQRPREASRSSNEMNFLDMFS</sequence>
<dbReference type="EnsemblMetazoa" id="AAEL009990-RB">
    <property type="protein sequence ID" value="AAEL009990-PB"/>
    <property type="gene ID" value="AAEL009990"/>
</dbReference>